<dbReference type="Pfam" id="PF01116">
    <property type="entry name" value="F_bP_aldolase"/>
    <property type="match status" value="1"/>
</dbReference>
<gene>
    <name evidence="4" type="ORF">DXB38_11010</name>
</gene>
<feature type="binding site" evidence="2">
    <location>
        <begin position="231"/>
        <end position="234"/>
    </location>
    <ligand>
        <name>dihydroxyacetone phosphate</name>
        <dbReference type="ChEBI" id="CHEBI:57642"/>
    </ligand>
</feature>
<evidence type="ECO:0000313" key="5">
    <source>
        <dbReference type="Proteomes" id="UP000261105"/>
    </source>
</evidence>
<dbReference type="CDD" id="cd00947">
    <property type="entry name" value="TBP_aldolase_IIB"/>
    <property type="match status" value="1"/>
</dbReference>
<dbReference type="Proteomes" id="UP000261105">
    <property type="component" value="Unassembled WGS sequence"/>
</dbReference>
<dbReference type="InterPro" id="IPR000771">
    <property type="entry name" value="FBA_II"/>
</dbReference>
<name>A0A3E5EEC8_9FIRM</name>
<comment type="cofactor">
    <cofactor evidence="3">
        <name>Zn(2+)</name>
        <dbReference type="ChEBI" id="CHEBI:29105"/>
    </cofactor>
    <text evidence="3">Binds 2 Zn(2+) ions per subunit. One is catalytic and the other provides a structural contribution.</text>
</comment>
<dbReference type="PIRSF" id="PIRSF001359">
    <property type="entry name" value="F_bP_aldolase_II"/>
    <property type="match status" value="1"/>
</dbReference>
<comment type="caution">
    <text evidence="4">The sequence shown here is derived from an EMBL/GenBank/DDBJ whole genome shotgun (WGS) entry which is preliminary data.</text>
</comment>
<evidence type="ECO:0000256" key="3">
    <source>
        <dbReference type="PIRSR" id="PIRSR001359-3"/>
    </source>
</evidence>
<dbReference type="AlphaFoldDB" id="A0A3E5EEC8"/>
<protein>
    <submittedName>
        <fullName evidence="4">Class II fructose-bisphosphate aldolase</fullName>
    </submittedName>
</protein>
<feature type="binding site" evidence="3">
    <location>
        <position position="137"/>
    </location>
    <ligand>
        <name>Zn(2+)</name>
        <dbReference type="ChEBI" id="CHEBI:29105"/>
        <label>2</label>
    </ligand>
</feature>
<feature type="binding site" evidence="3">
    <location>
        <position position="181"/>
    </location>
    <ligand>
        <name>Zn(2+)</name>
        <dbReference type="ChEBI" id="CHEBI:29105"/>
        <label>1</label>
        <note>catalytic</note>
    </ligand>
</feature>
<feature type="binding site" evidence="3">
    <location>
        <position position="209"/>
    </location>
    <ligand>
        <name>Zn(2+)</name>
        <dbReference type="ChEBI" id="CHEBI:29105"/>
        <label>1</label>
        <note>catalytic</note>
    </ligand>
</feature>
<feature type="binding site" evidence="2">
    <location>
        <position position="182"/>
    </location>
    <ligand>
        <name>dihydroxyacetone phosphate</name>
        <dbReference type="ChEBI" id="CHEBI:57642"/>
    </ligand>
</feature>
<dbReference type="InterPro" id="IPR013785">
    <property type="entry name" value="Aldolase_TIM"/>
</dbReference>
<evidence type="ECO:0000256" key="2">
    <source>
        <dbReference type="PIRSR" id="PIRSR001359-2"/>
    </source>
</evidence>
<accession>A0A3E5EEC8</accession>
<proteinExistence type="predicted"/>
<dbReference type="PANTHER" id="PTHR30304">
    <property type="entry name" value="D-TAGATOSE-1,6-BISPHOSPHATE ALDOLASE"/>
    <property type="match status" value="1"/>
</dbReference>
<keyword evidence="3" id="KW-0479">Metal-binding</keyword>
<organism evidence="4 5">
    <name type="scientific">Blautia obeum</name>
    <dbReference type="NCBI Taxonomy" id="40520"/>
    <lineage>
        <taxon>Bacteria</taxon>
        <taxon>Bacillati</taxon>
        <taxon>Bacillota</taxon>
        <taxon>Clostridia</taxon>
        <taxon>Lachnospirales</taxon>
        <taxon>Lachnospiraceae</taxon>
        <taxon>Blautia</taxon>
    </lineage>
</organism>
<feature type="binding site" evidence="3">
    <location>
        <position position="107"/>
    </location>
    <ligand>
        <name>Zn(2+)</name>
        <dbReference type="ChEBI" id="CHEBI:29105"/>
        <label>2</label>
    </ligand>
</feature>
<feature type="binding site" evidence="3">
    <location>
        <position position="86"/>
    </location>
    <ligand>
        <name>Zn(2+)</name>
        <dbReference type="ChEBI" id="CHEBI:29105"/>
        <label>1</label>
        <note>catalytic</note>
    </ligand>
</feature>
<feature type="active site" description="Proton donor" evidence="1">
    <location>
        <position position="85"/>
    </location>
</feature>
<dbReference type="Gene3D" id="3.20.20.70">
    <property type="entry name" value="Aldolase class I"/>
    <property type="match status" value="1"/>
</dbReference>
<dbReference type="SUPFAM" id="SSF51569">
    <property type="entry name" value="Aldolase"/>
    <property type="match status" value="1"/>
</dbReference>
<reference evidence="4 5" key="1">
    <citation type="submission" date="2018-08" db="EMBL/GenBank/DDBJ databases">
        <title>A genome reference for cultivated species of the human gut microbiota.</title>
        <authorList>
            <person name="Zou Y."/>
            <person name="Xue W."/>
            <person name="Luo G."/>
        </authorList>
    </citation>
    <scope>NUCLEOTIDE SEQUENCE [LARGE SCALE GENOMIC DNA]</scope>
    <source>
        <strain evidence="4 5">OM03-6</strain>
    </source>
</reference>
<dbReference type="GO" id="GO:0016832">
    <property type="term" value="F:aldehyde-lyase activity"/>
    <property type="evidence" value="ECO:0007669"/>
    <property type="project" value="InterPro"/>
</dbReference>
<dbReference type="NCBIfam" id="TIGR00167">
    <property type="entry name" value="cbbA"/>
    <property type="match status" value="1"/>
</dbReference>
<evidence type="ECO:0000313" key="4">
    <source>
        <dbReference type="EMBL" id="RGN87077.1"/>
    </source>
</evidence>
<feature type="binding site" evidence="2">
    <location>
        <begin position="210"/>
        <end position="212"/>
    </location>
    <ligand>
        <name>dihydroxyacetone phosphate</name>
        <dbReference type="ChEBI" id="CHEBI:57642"/>
    </ligand>
</feature>
<dbReference type="EMBL" id="QSUZ01000014">
    <property type="protein sequence ID" value="RGN87077.1"/>
    <property type="molecule type" value="Genomic_DNA"/>
</dbReference>
<dbReference type="PANTHER" id="PTHR30304:SF0">
    <property type="entry name" value="D-TAGATOSE-1,6-BISPHOSPHATE ALDOLASE SUBUNIT GATY-RELATED"/>
    <property type="match status" value="1"/>
</dbReference>
<dbReference type="InterPro" id="IPR050246">
    <property type="entry name" value="Class_II_FBP_aldolase"/>
</dbReference>
<keyword evidence="3" id="KW-0862">Zinc</keyword>
<dbReference type="GO" id="GO:0005975">
    <property type="term" value="P:carbohydrate metabolic process"/>
    <property type="evidence" value="ECO:0007669"/>
    <property type="project" value="InterPro"/>
</dbReference>
<dbReference type="GO" id="GO:0008270">
    <property type="term" value="F:zinc ion binding"/>
    <property type="evidence" value="ECO:0007669"/>
    <property type="project" value="InterPro"/>
</dbReference>
<evidence type="ECO:0000256" key="1">
    <source>
        <dbReference type="PIRSR" id="PIRSR001359-1"/>
    </source>
</evidence>
<sequence>MSFVSGIELIKMAEKANTSVIAFNCLDYNMVASVIAAAERVKKPAMIMLLPEHATKNKVTTFEAFGAMVKAMAEKATVPIALHLDHCYDEEEIKRAIDAGFTSVMYDASQYDLDENIRRTKAVVWYAHSKGVMVEAELGSVGLAKNNDNEKEDFYTKPEAVKKFTEATGVDALAIAIGNAHGDYPFPPKLDLQRLDEINAVTDVPLVLHGGSGIPEDQLAEAFSRGINKFNYGTDTMHCYNDAVLAYHKACEPAGSNDMIGEAEYVQKEITDFLAKKLDLVKL</sequence>